<dbReference type="InterPro" id="IPR052260">
    <property type="entry name" value="Autophagy_Rcpt_SigReg"/>
</dbReference>
<gene>
    <name evidence="8" type="ORF">M408DRAFT_326470</name>
</gene>
<dbReference type="InterPro" id="IPR053793">
    <property type="entry name" value="PB1-like"/>
</dbReference>
<dbReference type="InterPro" id="IPR000433">
    <property type="entry name" value="Znf_ZZ"/>
</dbReference>
<reference evidence="8 9" key="1">
    <citation type="submission" date="2014-04" db="EMBL/GenBank/DDBJ databases">
        <authorList>
            <consortium name="DOE Joint Genome Institute"/>
            <person name="Kuo A."/>
            <person name="Zuccaro A."/>
            <person name="Kohler A."/>
            <person name="Nagy L.G."/>
            <person name="Floudas D."/>
            <person name="Copeland A."/>
            <person name="Barry K.W."/>
            <person name="Cichocki N."/>
            <person name="Veneault-Fourrey C."/>
            <person name="LaButti K."/>
            <person name="Lindquist E.A."/>
            <person name="Lipzen A."/>
            <person name="Lundell T."/>
            <person name="Morin E."/>
            <person name="Murat C."/>
            <person name="Sun H."/>
            <person name="Tunlid A."/>
            <person name="Henrissat B."/>
            <person name="Grigoriev I.V."/>
            <person name="Hibbett D.S."/>
            <person name="Martin F."/>
            <person name="Nordberg H.P."/>
            <person name="Cantor M.N."/>
            <person name="Hua S.X."/>
        </authorList>
    </citation>
    <scope>NUCLEOTIDE SEQUENCE [LARGE SCALE GENOMIC DNA]</scope>
    <source>
        <strain evidence="8 9">MAFF 305830</strain>
    </source>
</reference>
<feature type="compositionally biased region" description="Low complexity" evidence="5">
    <location>
        <begin position="739"/>
        <end position="750"/>
    </location>
</feature>
<dbReference type="Gene3D" id="3.10.20.90">
    <property type="entry name" value="Phosphatidylinositol 3-kinase Catalytic Subunit, Chain A, domain 1"/>
    <property type="match status" value="1"/>
</dbReference>
<evidence type="ECO:0000313" key="9">
    <source>
        <dbReference type="Proteomes" id="UP000054097"/>
    </source>
</evidence>
<dbReference type="GO" id="GO:0005080">
    <property type="term" value="F:protein kinase C binding"/>
    <property type="evidence" value="ECO:0007669"/>
    <property type="project" value="TreeGrafter"/>
</dbReference>
<dbReference type="AlphaFoldDB" id="A0A0C3B7C6"/>
<reference evidence="9" key="2">
    <citation type="submission" date="2015-01" db="EMBL/GenBank/DDBJ databases">
        <title>Evolutionary Origins and Diversification of the Mycorrhizal Mutualists.</title>
        <authorList>
            <consortium name="DOE Joint Genome Institute"/>
            <consortium name="Mycorrhizal Genomics Consortium"/>
            <person name="Kohler A."/>
            <person name="Kuo A."/>
            <person name="Nagy L.G."/>
            <person name="Floudas D."/>
            <person name="Copeland A."/>
            <person name="Barry K.W."/>
            <person name="Cichocki N."/>
            <person name="Veneault-Fourrey C."/>
            <person name="LaButti K."/>
            <person name="Lindquist E.A."/>
            <person name="Lipzen A."/>
            <person name="Lundell T."/>
            <person name="Morin E."/>
            <person name="Murat C."/>
            <person name="Riley R."/>
            <person name="Ohm R."/>
            <person name="Sun H."/>
            <person name="Tunlid A."/>
            <person name="Henrissat B."/>
            <person name="Grigoriev I.V."/>
            <person name="Hibbett D.S."/>
            <person name="Martin F."/>
        </authorList>
    </citation>
    <scope>NUCLEOTIDE SEQUENCE [LARGE SCALE GENOMIC DNA]</scope>
    <source>
        <strain evidence="9">MAFF 305830</strain>
    </source>
</reference>
<feature type="region of interest" description="Disordered" evidence="5">
    <location>
        <begin position="682"/>
        <end position="756"/>
    </location>
</feature>
<dbReference type="InterPro" id="IPR043145">
    <property type="entry name" value="Znf_ZZ_sf"/>
</dbReference>
<keyword evidence="1" id="KW-0479">Metal-binding</keyword>
<dbReference type="PANTHER" id="PTHR15090">
    <property type="entry name" value="SEQUESTOSOME 1-RELATED"/>
    <property type="match status" value="1"/>
</dbReference>
<feature type="region of interest" description="Disordered" evidence="5">
    <location>
        <begin position="151"/>
        <end position="172"/>
    </location>
</feature>
<feature type="compositionally biased region" description="Basic residues" evidence="5">
    <location>
        <begin position="828"/>
        <end position="837"/>
    </location>
</feature>
<dbReference type="SUPFAM" id="SSF54277">
    <property type="entry name" value="CAD &amp; PB1 domains"/>
    <property type="match status" value="1"/>
</dbReference>
<dbReference type="GO" id="GO:0007032">
    <property type="term" value="P:endosome organization"/>
    <property type="evidence" value="ECO:0007669"/>
    <property type="project" value="TreeGrafter"/>
</dbReference>
<protein>
    <recommendedName>
        <fullName evidence="10">ZZ-type domain-containing protein</fullName>
    </recommendedName>
</protein>
<feature type="domain" description="ZZ-type" evidence="6">
    <location>
        <begin position="928"/>
        <end position="989"/>
    </location>
</feature>
<feature type="region of interest" description="Disordered" evidence="5">
    <location>
        <begin position="777"/>
        <end position="837"/>
    </location>
</feature>
<name>A0A0C3B7C6_SERVB</name>
<dbReference type="Gene3D" id="3.30.60.90">
    <property type="match status" value="4"/>
</dbReference>
<evidence type="ECO:0000259" key="6">
    <source>
        <dbReference type="PROSITE" id="PS50135"/>
    </source>
</evidence>
<dbReference type="SUPFAM" id="SSF57850">
    <property type="entry name" value="RING/U-box"/>
    <property type="match status" value="4"/>
</dbReference>
<dbReference type="Proteomes" id="UP000054097">
    <property type="component" value="Unassembled WGS sequence"/>
</dbReference>
<evidence type="ECO:0000259" key="7">
    <source>
        <dbReference type="PROSITE" id="PS51745"/>
    </source>
</evidence>
<dbReference type="CDD" id="cd02249">
    <property type="entry name" value="ZZ"/>
    <property type="match status" value="1"/>
</dbReference>
<evidence type="ECO:0000256" key="5">
    <source>
        <dbReference type="SAM" id="MobiDB-lite"/>
    </source>
</evidence>
<feature type="domain" description="PB1" evidence="7">
    <location>
        <begin position="19"/>
        <end position="93"/>
    </location>
</feature>
<keyword evidence="9" id="KW-1185">Reference proteome</keyword>
<organism evidence="8 9">
    <name type="scientific">Serendipita vermifera MAFF 305830</name>
    <dbReference type="NCBI Taxonomy" id="933852"/>
    <lineage>
        <taxon>Eukaryota</taxon>
        <taxon>Fungi</taxon>
        <taxon>Dikarya</taxon>
        <taxon>Basidiomycota</taxon>
        <taxon>Agaricomycotina</taxon>
        <taxon>Agaricomycetes</taxon>
        <taxon>Sebacinales</taxon>
        <taxon>Serendipitaceae</taxon>
        <taxon>Serendipita</taxon>
    </lineage>
</organism>
<dbReference type="GO" id="GO:0035973">
    <property type="term" value="P:aggrephagy"/>
    <property type="evidence" value="ECO:0007669"/>
    <property type="project" value="TreeGrafter"/>
</dbReference>
<feature type="compositionally biased region" description="Polar residues" evidence="5">
    <location>
        <begin position="783"/>
        <end position="805"/>
    </location>
</feature>
<feature type="compositionally biased region" description="Polar residues" evidence="5">
    <location>
        <begin position="453"/>
        <end position="463"/>
    </location>
</feature>
<feature type="region of interest" description="Disordered" evidence="5">
    <location>
        <begin position="349"/>
        <end position="388"/>
    </location>
</feature>
<feature type="compositionally biased region" description="Low complexity" evidence="5">
    <location>
        <begin position="526"/>
        <end position="543"/>
    </location>
</feature>
<dbReference type="STRING" id="933852.A0A0C3B7C6"/>
<feature type="region of interest" description="Disordered" evidence="5">
    <location>
        <begin position="201"/>
        <end position="236"/>
    </location>
</feature>
<accession>A0A0C3B7C6</accession>
<dbReference type="GO" id="GO:0044753">
    <property type="term" value="C:amphisome"/>
    <property type="evidence" value="ECO:0007669"/>
    <property type="project" value="TreeGrafter"/>
</dbReference>
<dbReference type="HOGENOM" id="CLU_007319_0_0_1"/>
<feature type="region of interest" description="Disordered" evidence="5">
    <location>
        <begin position="526"/>
        <end position="558"/>
    </location>
</feature>
<feature type="region of interest" description="Disordered" evidence="5">
    <location>
        <begin position="265"/>
        <end position="288"/>
    </location>
</feature>
<feature type="compositionally biased region" description="Low complexity" evidence="5">
    <location>
        <begin position="373"/>
        <end position="384"/>
    </location>
</feature>
<feature type="compositionally biased region" description="Polar residues" evidence="5">
    <location>
        <begin position="682"/>
        <end position="696"/>
    </location>
</feature>
<dbReference type="SMART" id="SM00666">
    <property type="entry name" value="PB1"/>
    <property type="match status" value="1"/>
</dbReference>
<dbReference type="GO" id="GO:0016235">
    <property type="term" value="C:aggresome"/>
    <property type="evidence" value="ECO:0007669"/>
    <property type="project" value="TreeGrafter"/>
</dbReference>
<dbReference type="Pfam" id="PF00569">
    <property type="entry name" value="ZZ"/>
    <property type="match status" value="2"/>
</dbReference>
<dbReference type="GO" id="GO:0008270">
    <property type="term" value="F:zinc ion binding"/>
    <property type="evidence" value="ECO:0007669"/>
    <property type="project" value="UniProtKB-KW"/>
</dbReference>
<dbReference type="PANTHER" id="PTHR15090:SF0">
    <property type="entry name" value="SEQUESTOSOME-1"/>
    <property type="match status" value="1"/>
</dbReference>
<evidence type="ECO:0000313" key="8">
    <source>
        <dbReference type="EMBL" id="KIM32725.1"/>
    </source>
</evidence>
<dbReference type="PROSITE" id="PS51745">
    <property type="entry name" value="PB1"/>
    <property type="match status" value="1"/>
</dbReference>
<dbReference type="InterPro" id="IPR000270">
    <property type="entry name" value="PB1_dom"/>
</dbReference>
<feature type="region of interest" description="Disordered" evidence="5">
    <location>
        <begin position="423"/>
        <end position="479"/>
    </location>
</feature>
<evidence type="ECO:0000256" key="3">
    <source>
        <dbReference type="ARBA" id="ARBA00022833"/>
    </source>
</evidence>
<keyword evidence="2 4" id="KW-0863">Zinc-finger</keyword>
<dbReference type="PROSITE" id="PS01357">
    <property type="entry name" value="ZF_ZZ_1"/>
    <property type="match status" value="1"/>
</dbReference>
<dbReference type="EMBL" id="KN824279">
    <property type="protein sequence ID" value="KIM32725.1"/>
    <property type="molecule type" value="Genomic_DNA"/>
</dbReference>
<feature type="compositionally biased region" description="Polar residues" evidence="5">
    <location>
        <begin position="201"/>
        <end position="229"/>
    </location>
</feature>
<dbReference type="OrthoDB" id="661148at2759"/>
<dbReference type="PROSITE" id="PS50135">
    <property type="entry name" value="ZF_ZZ_2"/>
    <property type="match status" value="1"/>
</dbReference>
<dbReference type="SMART" id="SM00291">
    <property type="entry name" value="ZnF_ZZ"/>
    <property type="match status" value="4"/>
</dbReference>
<feature type="compositionally biased region" description="Basic and acidic residues" evidence="5">
    <location>
        <begin position="429"/>
        <end position="450"/>
    </location>
</feature>
<feature type="compositionally biased region" description="Low complexity" evidence="5">
    <location>
        <begin position="714"/>
        <end position="730"/>
    </location>
</feature>
<evidence type="ECO:0000256" key="4">
    <source>
        <dbReference type="PROSITE-ProRule" id="PRU00228"/>
    </source>
</evidence>
<keyword evidence="3" id="KW-0862">Zinc</keyword>
<evidence type="ECO:0008006" key="10">
    <source>
        <dbReference type="Google" id="ProtNLM"/>
    </source>
</evidence>
<proteinExistence type="predicted"/>
<evidence type="ECO:0000256" key="1">
    <source>
        <dbReference type="ARBA" id="ARBA00022723"/>
    </source>
</evidence>
<feature type="compositionally biased region" description="Pro residues" evidence="5">
    <location>
        <begin position="701"/>
        <end position="710"/>
    </location>
</feature>
<dbReference type="GO" id="GO:0070530">
    <property type="term" value="F:K63-linked polyubiquitin modification-dependent protein binding"/>
    <property type="evidence" value="ECO:0007669"/>
    <property type="project" value="TreeGrafter"/>
</dbReference>
<feature type="region of interest" description="Disordered" evidence="5">
    <location>
        <begin position="617"/>
        <end position="665"/>
    </location>
</feature>
<evidence type="ECO:0000256" key="2">
    <source>
        <dbReference type="ARBA" id="ARBA00022771"/>
    </source>
</evidence>
<feature type="compositionally biased region" description="Low complexity" evidence="5">
    <location>
        <begin position="812"/>
        <end position="823"/>
    </location>
</feature>
<dbReference type="Pfam" id="PF00564">
    <property type="entry name" value="PB1"/>
    <property type="match status" value="1"/>
</dbReference>
<feature type="region of interest" description="Disordered" evidence="5">
    <location>
        <begin position="98"/>
        <end position="117"/>
    </location>
</feature>
<dbReference type="CDD" id="cd02340">
    <property type="entry name" value="ZZ_NBR1_like"/>
    <property type="match status" value="1"/>
</dbReference>
<dbReference type="GO" id="GO:0000423">
    <property type="term" value="P:mitophagy"/>
    <property type="evidence" value="ECO:0007669"/>
    <property type="project" value="TreeGrafter"/>
</dbReference>
<sequence>MSFSEYSFASSAHQRPDKPLIVKCTFDRSMRRITFASAQNCSFDLLRTRVEQCFSLYASSFVVTYKDDDGEVTDITCDDDLTEAIQYFHLGDDNSGPALSSGASSYSGRSSSSTGGSRKITLRVDVNVDYDGPSLSDTASLSSLEEYKEKRSSMGSEIDLDGSISSGMSGSRREVEYQALRGFGRELGELEDDTMTISSRPTTIAQQHTGPSQGVPRSQDTPRSQSTPKVNGIEASNAASMVDSIASTESFSLLKPVNDRPKLMTSTSQLDPSALLTPPVPKSAGARTPVIASPSDVFQRLKLAETAAADRGGRSPTNVASSASAGSGMAGWLKQQSIQMVQSVLGGLPTAPSSKASSEADGLLVDDRDERSSSAAFSSSGVGAVEEDRRDTLAASDIDEIPGSLELELERNERGAYYYTYTGSSIGHSTDDHEKQPLVRGDRTTEDKRFSYFTASSMESNESPAPPPEDPGSSSLEFLQYLPPDKTHEPSIAAPNPAELTDCSSCGQVLDTFRYVCATCGPRPPRALTAAASSSPASDPDPTSKGKGRAPPTPIVPPTPISVISPTEASHSPTSQQMHVPLMNAYNFAQQTHDHVQAYMHGFNGGPPFSHNHRVGHHPGHGAQFTPVLHHPLGAYAPSNNGSSDGGWEPITYPPPQRRPSHSYTISPSGLSVWTRLDSQSNFASSRNGSTTSLQHNKPLPSVPQTPAHPSPHRSPLLSSPQAPPAHSSPGRSPISPRHGSGSQHSESSSTTPEGFELCTDCMETAGIEHASESVATIPTPGVTPTHSSPGSAGSGSFTDANPLSNPGPATGSGSSSSSADSGSWRRNVPRRKGQLRHAFKEKMWGAGGWTDLEHDGLSKCSTCGSGLTSERYKCATCLDMVVCRGCYSQIHEIHPIHAFLILPEAKRSEPASEPADAIEPGERSLLHDGLKCSHCLMEIVGARFHCAICPSVDICSNCESAGLPGNLTSPDGGHDSSHIMIKVPFPLSANEIDTASRRALLLWTGRDAPSAQSNQSNLADGSGSGSSYAATIVGSSNNSSDFSRDGSHRMDHGMNCKGCGSNIIGVRYQCAGCPSPDGQGYSLCVNCEARSYRLHDPMHCFFKIPRPVDRKIQEEEPLVPSLYILAAGEFLDDPPLGSQNDPRAYLQTIVHRVALCDRCIQRIVGEWFHCAYCAKDLCDNCEAMDSHDASHLFVVFKSVVDMTVLRTLTDVDNPQAGRPLIPHPVYTRPL</sequence>